<organism evidence="2 3">
    <name type="scientific">Synoicihabitans lomoniglobus</name>
    <dbReference type="NCBI Taxonomy" id="2909285"/>
    <lineage>
        <taxon>Bacteria</taxon>
        <taxon>Pseudomonadati</taxon>
        <taxon>Verrucomicrobiota</taxon>
        <taxon>Opitutia</taxon>
        <taxon>Opitutales</taxon>
        <taxon>Opitutaceae</taxon>
        <taxon>Synoicihabitans</taxon>
    </lineage>
</organism>
<keyword evidence="3" id="KW-1185">Reference proteome</keyword>
<dbReference type="RefSeq" id="WP_330932348.1">
    <property type="nucleotide sequence ID" value="NZ_CP119075.1"/>
</dbReference>
<gene>
    <name evidence="2" type="ORF">PXH66_10255</name>
</gene>
<evidence type="ECO:0000256" key="1">
    <source>
        <dbReference type="SAM" id="SignalP"/>
    </source>
</evidence>
<dbReference type="AlphaFoldDB" id="A0AAF0CSI7"/>
<evidence type="ECO:0008006" key="4">
    <source>
        <dbReference type="Google" id="ProtNLM"/>
    </source>
</evidence>
<dbReference type="EMBL" id="CP119075">
    <property type="protein sequence ID" value="WED67234.1"/>
    <property type="molecule type" value="Genomic_DNA"/>
</dbReference>
<proteinExistence type="predicted"/>
<dbReference type="KEGG" id="slom:PXH66_10255"/>
<accession>A0AAF0CSI7</accession>
<evidence type="ECO:0000313" key="2">
    <source>
        <dbReference type="EMBL" id="WED67234.1"/>
    </source>
</evidence>
<feature type="chain" id="PRO_5041987255" description="PEP-CTERM sorting domain-containing protein" evidence="1">
    <location>
        <begin position="42"/>
        <end position="274"/>
    </location>
</feature>
<name>A0AAF0CSI7_9BACT</name>
<evidence type="ECO:0000313" key="3">
    <source>
        <dbReference type="Proteomes" id="UP001218638"/>
    </source>
</evidence>
<dbReference type="Proteomes" id="UP001218638">
    <property type="component" value="Chromosome"/>
</dbReference>
<reference evidence="2" key="1">
    <citation type="submission" date="2023-03" db="EMBL/GenBank/DDBJ databases">
        <title>Lomoglobus Profundus gen. nov., sp. nov., a novel member of the phylum Verrucomicrobia, isolated from deep-marine sediment of South China Sea.</title>
        <authorList>
            <person name="Ahmad T."/>
            <person name="Ishaq S.E."/>
            <person name="Wang F."/>
        </authorList>
    </citation>
    <scope>NUCLEOTIDE SEQUENCE</scope>
    <source>
        <strain evidence="2">LMO-M01</strain>
    </source>
</reference>
<keyword evidence="1" id="KW-0732">Signal</keyword>
<feature type="signal peptide" evidence="1">
    <location>
        <begin position="1"/>
        <end position="41"/>
    </location>
</feature>
<sequence>MIPQPLPQSLKHTLTAPFPSALKRFSVGLLGALLLGASAQAQTTITWETAHNITGDTDVLTTGTLVDAFNLGGSGVPATTVNGVTFSSFEFPGGDSSSITLGNYSFMEDPGFLRFFNDLGNSDSGEFANLSASYQSLLSSTVGANNTITLTLTVSGLEAGNQYLFQWWNSVSGENDSFFSTATAGNALVLDSNTGDAVGALGEYGVGYFTAIGSTMDIAFTGTDTPFLNAFQLRNVSAVPEPASAAAVFGMLALGAVMAQRRPARREARYTNNL</sequence>
<protein>
    <recommendedName>
        <fullName evidence="4">PEP-CTERM sorting domain-containing protein</fullName>
    </recommendedName>
</protein>